<keyword evidence="2" id="KW-1185">Reference proteome</keyword>
<dbReference type="EMBL" id="CM029047">
    <property type="protein sequence ID" value="KAG2581197.1"/>
    <property type="molecule type" value="Genomic_DNA"/>
</dbReference>
<gene>
    <name evidence="1" type="ORF">PVAP13_6KG019170</name>
</gene>
<comment type="caution">
    <text evidence="1">The sequence shown here is derived from an EMBL/GenBank/DDBJ whole genome shotgun (WGS) entry which is preliminary data.</text>
</comment>
<reference evidence="1" key="1">
    <citation type="submission" date="2020-05" db="EMBL/GenBank/DDBJ databases">
        <title>WGS assembly of Panicum virgatum.</title>
        <authorList>
            <person name="Lovell J.T."/>
            <person name="Jenkins J."/>
            <person name="Shu S."/>
            <person name="Juenger T.E."/>
            <person name="Schmutz J."/>
        </authorList>
    </citation>
    <scope>NUCLEOTIDE SEQUENCE</scope>
    <source>
        <strain evidence="1">AP13</strain>
    </source>
</reference>
<sequence>MMRNRAPCVVGTGRSGLISSATCIPPCDRSMRARPAGRPSRKLKPGDLFSLSANLNLLFVGSWRHLAPGIWERSKKNLQMQM</sequence>
<evidence type="ECO:0000313" key="2">
    <source>
        <dbReference type="Proteomes" id="UP000823388"/>
    </source>
</evidence>
<dbReference type="Proteomes" id="UP000823388">
    <property type="component" value="Chromosome 6K"/>
</dbReference>
<dbReference type="AlphaFoldDB" id="A0A8T0R691"/>
<protein>
    <submittedName>
        <fullName evidence="1">Uncharacterized protein</fullName>
    </submittedName>
</protein>
<name>A0A8T0R691_PANVG</name>
<accession>A0A8T0R691</accession>
<organism evidence="1 2">
    <name type="scientific">Panicum virgatum</name>
    <name type="common">Blackwell switchgrass</name>
    <dbReference type="NCBI Taxonomy" id="38727"/>
    <lineage>
        <taxon>Eukaryota</taxon>
        <taxon>Viridiplantae</taxon>
        <taxon>Streptophyta</taxon>
        <taxon>Embryophyta</taxon>
        <taxon>Tracheophyta</taxon>
        <taxon>Spermatophyta</taxon>
        <taxon>Magnoliopsida</taxon>
        <taxon>Liliopsida</taxon>
        <taxon>Poales</taxon>
        <taxon>Poaceae</taxon>
        <taxon>PACMAD clade</taxon>
        <taxon>Panicoideae</taxon>
        <taxon>Panicodae</taxon>
        <taxon>Paniceae</taxon>
        <taxon>Panicinae</taxon>
        <taxon>Panicum</taxon>
        <taxon>Panicum sect. Hiantes</taxon>
    </lineage>
</organism>
<proteinExistence type="predicted"/>
<evidence type="ECO:0000313" key="1">
    <source>
        <dbReference type="EMBL" id="KAG2581197.1"/>
    </source>
</evidence>